<accession>A0A6N2LJN9</accession>
<evidence type="ECO:0000313" key="1">
    <source>
        <dbReference type="EMBL" id="VFU35719.1"/>
    </source>
</evidence>
<proteinExistence type="predicted"/>
<sequence length="119" mass="13437">MIFNAKNFGRVEKTLSFVVKHSFTISRSLTTIAGFVPRRIEKIGPYLSAMAPSVLCSSWFLPPRRCRWPITGHAPATSGGLLPFFLFRLANFAAKKVEIIAKRRAYKENSRSSIKVFMV</sequence>
<organism evidence="1">
    <name type="scientific">Salix viminalis</name>
    <name type="common">Common osier</name>
    <name type="synonym">Basket willow</name>
    <dbReference type="NCBI Taxonomy" id="40686"/>
    <lineage>
        <taxon>Eukaryota</taxon>
        <taxon>Viridiplantae</taxon>
        <taxon>Streptophyta</taxon>
        <taxon>Embryophyta</taxon>
        <taxon>Tracheophyta</taxon>
        <taxon>Spermatophyta</taxon>
        <taxon>Magnoliopsida</taxon>
        <taxon>eudicotyledons</taxon>
        <taxon>Gunneridae</taxon>
        <taxon>Pentapetalae</taxon>
        <taxon>rosids</taxon>
        <taxon>fabids</taxon>
        <taxon>Malpighiales</taxon>
        <taxon>Salicaceae</taxon>
        <taxon>Saliceae</taxon>
        <taxon>Salix</taxon>
    </lineage>
</organism>
<reference evidence="1" key="1">
    <citation type="submission" date="2019-03" db="EMBL/GenBank/DDBJ databases">
        <authorList>
            <person name="Mank J."/>
            <person name="Almeida P."/>
        </authorList>
    </citation>
    <scope>NUCLEOTIDE SEQUENCE</scope>
    <source>
        <strain evidence="1">78183</strain>
    </source>
</reference>
<dbReference type="AlphaFoldDB" id="A0A6N2LJN9"/>
<protein>
    <submittedName>
        <fullName evidence="1">Uncharacterized protein</fullName>
    </submittedName>
</protein>
<name>A0A6N2LJN9_SALVM</name>
<dbReference type="EMBL" id="CAADRP010001112">
    <property type="protein sequence ID" value="VFU35719.1"/>
    <property type="molecule type" value="Genomic_DNA"/>
</dbReference>
<gene>
    <name evidence="1" type="ORF">SVIM_LOCUS178029</name>
</gene>